<gene>
    <name evidence="8" type="ORF">RIMI_LOCUS1252226</name>
</gene>
<keyword evidence="6" id="KW-0521">NADP</keyword>
<keyword evidence="7" id="KW-0560">Oxidoreductase</keyword>
<accession>A0ABN9KQY5</accession>
<evidence type="ECO:0000256" key="4">
    <source>
        <dbReference type="ARBA" id="ARBA00019170"/>
    </source>
</evidence>
<keyword evidence="9" id="KW-1185">Reference proteome</keyword>
<dbReference type="EC" id="1.1.1.153" evidence="3"/>
<protein>
    <recommendedName>
        <fullName evidence="4">Sepiapterin reductase</fullName>
        <ecNumber evidence="3">1.1.1.153</ecNumber>
    </recommendedName>
</protein>
<dbReference type="InterPro" id="IPR002347">
    <property type="entry name" value="SDR_fam"/>
</dbReference>
<evidence type="ECO:0000256" key="7">
    <source>
        <dbReference type="ARBA" id="ARBA00023002"/>
    </source>
</evidence>
<dbReference type="Proteomes" id="UP001176940">
    <property type="component" value="Unassembled WGS sequence"/>
</dbReference>
<evidence type="ECO:0000256" key="1">
    <source>
        <dbReference type="ARBA" id="ARBA00004496"/>
    </source>
</evidence>
<organism evidence="8 9">
    <name type="scientific">Ranitomeya imitator</name>
    <name type="common">mimic poison frog</name>
    <dbReference type="NCBI Taxonomy" id="111125"/>
    <lineage>
        <taxon>Eukaryota</taxon>
        <taxon>Metazoa</taxon>
        <taxon>Chordata</taxon>
        <taxon>Craniata</taxon>
        <taxon>Vertebrata</taxon>
        <taxon>Euteleostomi</taxon>
        <taxon>Amphibia</taxon>
        <taxon>Batrachia</taxon>
        <taxon>Anura</taxon>
        <taxon>Neobatrachia</taxon>
        <taxon>Hyloidea</taxon>
        <taxon>Dendrobatidae</taxon>
        <taxon>Dendrobatinae</taxon>
        <taxon>Ranitomeya</taxon>
    </lineage>
</organism>
<evidence type="ECO:0000256" key="5">
    <source>
        <dbReference type="ARBA" id="ARBA00022490"/>
    </source>
</evidence>
<sequence>MSLGQVVCVVSGASRGFGLSVSRQVAARAAPGSALLLVSRSEETLRQEAERLRELFPGLGVHWTAADLGTEDGVRRTVSAAAEMRSGEPETLLILNNAGSLGDISKSFMDFMDLEEVNRYLSFNVSSALCLTSSLLKTFSRRVGLQRVVVNVSSLAAIQPFKSWTLYCVGKAARDMMFRVLAEEEADVRVLNYAPGVLDTEMQQEARTLTADEELRRTFINMKNDGTLVDAEVSARKMLDVIQGDTYIRTNRGHMWISMTCNLS</sequence>
<evidence type="ECO:0000313" key="8">
    <source>
        <dbReference type="EMBL" id="CAJ0920349.1"/>
    </source>
</evidence>
<evidence type="ECO:0000313" key="9">
    <source>
        <dbReference type="Proteomes" id="UP001176940"/>
    </source>
</evidence>
<dbReference type="PRINTS" id="PR00081">
    <property type="entry name" value="GDHRDH"/>
</dbReference>
<evidence type="ECO:0000256" key="6">
    <source>
        <dbReference type="ARBA" id="ARBA00022857"/>
    </source>
</evidence>
<dbReference type="EMBL" id="CAUEEQ010001615">
    <property type="protein sequence ID" value="CAJ0920349.1"/>
    <property type="molecule type" value="Genomic_DNA"/>
</dbReference>
<dbReference type="SUPFAM" id="SSF51735">
    <property type="entry name" value="NAD(P)-binding Rossmann-fold domains"/>
    <property type="match status" value="1"/>
</dbReference>
<dbReference type="InterPro" id="IPR051721">
    <property type="entry name" value="Biopterin_syn/organic_redct"/>
</dbReference>
<dbReference type="Gene3D" id="3.40.50.720">
    <property type="entry name" value="NAD(P)-binding Rossmann-like Domain"/>
    <property type="match status" value="1"/>
</dbReference>
<name>A0ABN9KQY5_9NEOB</name>
<comment type="caution">
    <text evidence="8">The sequence shown here is derived from an EMBL/GenBank/DDBJ whole genome shotgun (WGS) entry which is preliminary data.</text>
</comment>
<dbReference type="InterPro" id="IPR036291">
    <property type="entry name" value="NAD(P)-bd_dom_sf"/>
</dbReference>
<evidence type="ECO:0000256" key="2">
    <source>
        <dbReference type="ARBA" id="ARBA00010483"/>
    </source>
</evidence>
<comment type="similarity">
    <text evidence="2">Belongs to the sepiapterin reductase family.</text>
</comment>
<dbReference type="PANTHER" id="PTHR44085">
    <property type="entry name" value="SEPIAPTERIN REDUCTASE"/>
    <property type="match status" value="1"/>
</dbReference>
<dbReference type="PANTHER" id="PTHR44085:SF2">
    <property type="entry name" value="SEPIAPTERIN REDUCTASE"/>
    <property type="match status" value="1"/>
</dbReference>
<dbReference type="Pfam" id="PF00106">
    <property type="entry name" value="adh_short"/>
    <property type="match status" value="1"/>
</dbReference>
<keyword evidence="5" id="KW-0963">Cytoplasm</keyword>
<dbReference type="NCBIfam" id="TIGR01500">
    <property type="entry name" value="sepiapter_red"/>
    <property type="match status" value="1"/>
</dbReference>
<comment type="subcellular location">
    <subcellularLocation>
        <location evidence="1">Cytoplasm</location>
    </subcellularLocation>
</comment>
<dbReference type="InterPro" id="IPR006393">
    <property type="entry name" value="Sepiapterin_red"/>
</dbReference>
<evidence type="ECO:0000256" key="3">
    <source>
        <dbReference type="ARBA" id="ARBA00013075"/>
    </source>
</evidence>
<reference evidence="8" key="1">
    <citation type="submission" date="2023-07" db="EMBL/GenBank/DDBJ databases">
        <authorList>
            <person name="Stuckert A."/>
        </authorList>
    </citation>
    <scope>NUCLEOTIDE SEQUENCE</scope>
</reference>
<proteinExistence type="inferred from homology"/>
<dbReference type="CDD" id="cd05367">
    <property type="entry name" value="SPR-like_SDR_c"/>
    <property type="match status" value="1"/>
</dbReference>